<evidence type="ECO:0000256" key="1">
    <source>
        <dbReference type="ARBA" id="ARBA00009947"/>
    </source>
</evidence>
<dbReference type="InterPro" id="IPR037231">
    <property type="entry name" value="NAP-like_sf"/>
</dbReference>
<feature type="coiled-coil region" evidence="3">
    <location>
        <begin position="13"/>
        <end position="40"/>
    </location>
</feature>
<dbReference type="Proteomes" id="UP000307173">
    <property type="component" value="Unassembled WGS sequence"/>
</dbReference>
<evidence type="ECO:0000313" key="6">
    <source>
        <dbReference type="Proteomes" id="UP000307173"/>
    </source>
</evidence>
<feature type="compositionally biased region" description="Basic and acidic residues" evidence="4">
    <location>
        <begin position="263"/>
        <end position="274"/>
    </location>
</feature>
<feature type="compositionally biased region" description="Acidic residues" evidence="4">
    <location>
        <begin position="239"/>
        <end position="262"/>
    </location>
</feature>
<evidence type="ECO:0000256" key="3">
    <source>
        <dbReference type="SAM" id="Coils"/>
    </source>
</evidence>
<dbReference type="InterPro" id="IPR002164">
    <property type="entry name" value="NAP_family"/>
</dbReference>
<dbReference type="Gene3D" id="3.30.1120.90">
    <property type="entry name" value="Nucleosome assembly protein"/>
    <property type="match status" value="1"/>
</dbReference>
<dbReference type="Pfam" id="PF00956">
    <property type="entry name" value="NAP"/>
    <property type="match status" value="1"/>
</dbReference>
<evidence type="ECO:0000256" key="2">
    <source>
        <dbReference type="RuleBase" id="RU003876"/>
    </source>
</evidence>
<organism evidence="5 6">
    <name type="scientific">Pichia inconspicua</name>
    <dbReference type="NCBI Taxonomy" id="52247"/>
    <lineage>
        <taxon>Eukaryota</taxon>
        <taxon>Fungi</taxon>
        <taxon>Dikarya</taxon>
        <taxon>Ascomycota</taxon>
        <taxon>Saccharomycotina</taxon>
        <taxon>Pichiomycetes</taxon>
        <taxon>Pichiales</taxon>
        <taxon>Pichiaceae</taxon>
        <taxon>Pichia</taxon>
    </lineage>
</organism>
<dbReference type="GO" id="GO:0005634">
    <property type="term" value="C:nucleus"/>
    <property type="evidence" value="ECO:0007669"/>
    <property type="project" value="InterPro"/>
</dbReference>
<evidence type="ECO:0008006" key="7">
    <source>
        <dbReference type="Google" id="ProtNLM"/>
    </source>
</evidence>
<comment type="caution">
    <text evidence="5">The sequence shown here is derived from an EMBL/GenBank/DDBJ whole genome shotgun (WGS) entry which is preliminary data.</text>
</comment>
<dbReference type="GO" id="GO:0006334">
    <property type="term" value="P:nucleosome assembly"/>
    <property type="evidence" value="ECO:0007669"/>
    <property type="project" value="InterPro"/>
</dbReference>
<feature type="region of interest" description="Disordered" evidence="4">
    <location>
        <begin position="237"/>
        <end position="280"/>
    </location>
</feature>
<dbReference type="STRING" id="52247.A0A4T0X1R8"/>
<keyword evidence="6" id="KW-1185">Reference proteome</keyword>
<protein>
    <recommendedName>
        <fullName evidence="7">Vacuolar protein sorting-associated protein 75</fullName>
    </recommendedName>
</protein>
<dbReference type="AlphaFoldDB" id="A0A4T0X1R8"/>
<name>A0A4T0X1R8_9ASCO</name>
<evidence type="ECO:0000256" key="4">
    <source>
        <dbReference type="SAM" id="MobiDB-lite"/>
    </source>
</evidence>
<dbReference type="PANTHER" id="PTHR11875">
    <property type="entry name" value="TESTIS-SPECIFIC Y-ENCODED PROTEIN"/>
    <property type="match status" value="1"/>
</dbReference>
<dbReference type="SUPFAM" id="SSF143113">
    <property type="entry name" value="NAP-like"/>
    <property type="match status" value="1"/>
</dbReference>
<dbReference type="EMBL" id="SELW01000355">
    <property type="protein sequence ID" value="TID28948.1"/>
    <property type="molecule type" value="Genomic_DNA"/>
</dbReference>
<comment type="similarity">
    <text evidence="1 2">Belongs to the nucleosome assembly protein (NAP) family.</text>
</comment>
<proteinExistence type="inferred from homology"/>
<reference evidence="5 6" key="1">
    <citation type="journal article" date="2019" name="Front. Genet.">
        <title>Whole-Genome Sequencing of the Opportunistic Yeast Pathogen Candida inconspicua Uncovers Its Hybrid Origin.</title>
        <authorList>
            <person name="Mixao V."/>
            <person name="Hansen A.P."/>
            <person name="Saus E."/>
            <person name="Boekhout T."/>
            <person name="Lass-Florl C."/>
            <person name="Gabaldon T."/>
        </authorList>
    </citation>
    <scope>NUCLEOTIDE SEQUENCE [LARGE SCALE GENOMIC DNA]</scope>
    <source>
        <strain evidence="5 6">CBS 180</strain>
    </source>
</reference>
<accession>A0A4T0X1R8</accession>
<sequence length="280" mass="32618">MSPKLEIPVDKAIEKSFAELQEIEKEIQKADAKVEQFKNELFTPIYRKRRDHLQEIPDFWYIVLAQHEDFQEYVTIEDMKYMDLIDDLYVEFWDETKESDDLNSKGFSITMKFKSSNNADNKITEQTVTKKFAWKIDPETGSRKLESEPVSFIWPEALKKIDPQAIKDTAKNEKRALTSDEKKRYRQGMRSFFSFWQWTGLKPGKEFRNGEELATFIAEDIFPAALDYYVLAAPGLNGEEGDEDDEVSGEELDLSEDDEEGDNDHNEVGEEGHISKKQKI</sequence>
<evidence type="ECO:0000313" key="5">
    <source>
        <dbReference type="EMBL" id="TID28948.1"/>
    </source>
</evidence>
<dbReference type="OrthoDB" id="19419at2759"/>
<keyword evidence="3" id="KW-0175">Coiled coil</keyword>
<gene>
    <name evidence="5" type="ORF">CANINC_002216</name>
</gene>